<dbReference type="PANTHER" id="PTHR43811:SF19">
    <property type="entry name" value="39 KDA FK506-BINDING NUCLEAR PROTEIN"/>
    <property type="match status" value="1"/>
</dbReference>
<dbReference type="InterPro" id="IPR001179">
    <property type="entry name" value="PPIase_FKBP_dom"/>
</dbReference>
<proteinExistence type="predicted"/>
<dbReference type="GO" id="GO:0003755">
    <property type="term" value="F:peptidyl-prolyl cis-trans isomerase activity"/>
    <property type="evidence" value="ECO:0000318"/>
    <property type="project" value="GO_Central"/>
</dbReference>
<evidence type="ECO:0000256" key="1">
    <source>
        <dbReference type="ARBA" id="ARBA00000971"/>
    </source>
</evidence>
<dbReference type="PROSITE" id="PS50059">
    <property type="entry name" value="FKBP_PPIASE"/>
    <property type="match status" value="1"/>
</dbReference>
<comment type="catalytic activity">
    <reaction evidence="1 5">
        <text>[protein]-peptidylproline (omega=180) = [protein]-peptidylproline (omega=0)</text>
        <dbReference type="Rhea" id="RHEA:16237"/>
        <dbReference type="Rhea" id="RHEA-COMP:10747"/>
        <dbReference type="Rhea" id="RHEA-COMP:10748"/>
        <dbReference type="ChEBI" id="CHEBI:83833"/>
        <dbReference type="ChEBI" id="CHEBI:83834"/>
        <dbReference type="EC" id="5.2.1.8"/>
    </reaction>
</comment>
<evidence type="ECO:0000259" key="7">
    <source>
        <dbReference type="PROSITE" id="PS50059"/>
    </source>
</evidence>
<keyword evidence="3 5" id="KW-0697">Rotamase</keyword>
<dbReference type="STRING" id="81824.A9V2Q2"/>
<evidence type="ECO:0000256" key="4">
    <source>
        <dbReference type="ARBA" id="ARBA00023235"/>
    </source>
</evidence>
<dbReference type="EMBL" id="CH991555">
    <property type="protein sequence ID" value="EDQ88301.1"/>
    <property type="molecule type" value="Genomic_DNA"/>
</dbReference>
<keyword evidence="4 5" id="KW-0413">Isomerase</keyword>
<dbReference type="GO" id="GO:0005730">
    <property type="term" value="C:nucleolus"/>
    <property type="evidence" value="ECO:0000318"/>
    <property type="project" value="GO_Central"/>
</dbReference>
<dbReference type="InterPro" id="IPR046357">
    <property type="entry name" value="PPIase_dom_sf"/>
</dbReference>
<dbReference type="Proteomes" id="UP000001357">
    <property type="component" value="Unassembled WGS sequence"/>
</dbReference>
<dbReference type="Gene3D" id="3.10.50.40">
    <property type="match status" value="1"/>
</dbReference>
<evidence type="ECO:0000256" key="5">
    <source>
        <dbReference type="PROSITE-ProRule" id="PRU00277"/>
    </source>
</evidence>
<dbReference type="KEGG" id="mbr:MONBRDRAFT_32953"/>
<evidence type="ECO:0000256" key="2">
    <source>
        <dbReference type="ARBA" id="ARBA00013194"/>
    </source>
</evidence>
<sequence length="213" mass="23657">MAAPRTAAPVVSMEELEEEEEDEDDEDEDEEELEEDEEDEDDDDEELAKREAEAALKAQQAKLKEQQQKQKQKQQQQQQQKEAAAKRAAKDAAEPQSKKSKPEGPKLLNLSRGVKAYVVQEGKGKEAARGNKVQVRYRGRLVKNRKQFDAGQIGFKLGRGEVIAGWDIGVAGMKIGEKRRLVIPSAAGYGKSGAPPDIPKNADLEFDVELLKC</sequence>
<evidence type="ECO:0000256" key="6">
    <source>
        <dbReference type="SAM" id="MobiDB-lite"/>
    </source>
</evidence>
<dbReference type="AlphaFoldDB" id="A9V2Q2"/>
<dbReference type="SUPFAM" id="SSF54534">
    <property type="entry name" value="FKBP-like"/>
    <property type="match status" value="1"/>
</dbReference>
<feature type="domain" description="PPIase FKBP-type" evidence="7">
    <location>
        <begin position="130"/>
        <end position="213"/>
    </location>
</feature>
<feature type="compositionally biased region" description="Low complexity" evidence="6">
    <location>
        <begin position="73"/>
        <end position="82"/>
    </location>
</feature>
<evidence type="ECO:0000256" key="3">
    <source>
        <dbReference type="ARBA" id="ARBA00023110"/>
    </source>
</evidence>
<accession>A9V2Q2</accession>
<dbReference type="RefSeq" id="XP_001746894.1">
    <property type="nucleotide sequence ID" value="XM_001746842.1"/>
</dbReference>
<feature type="compositionally biased region" description="Basic and acidic residues" evidence="6">
    <location>
        <begin position="83"/>
        <end position="104"/>
    </location>
</feature>
<name>A9V2Q2_MONBE</name>
<evidence type="ECO:0000313" key="9">
    <source>
        <dbReference type="Proteomes" id="UP000001357"/>
    </source>
</evidence>
<gene>
    <name evidence="8" type="ORF">MONBRDRAFT_32953</name>
</gene>
<dbReference type="EC" id="5.2.1.8" evidence="2 5"/>
<evidence type="ECO:0000313" key="8">
    <source>
        <dbReference type="EMBL" id="EDQ88301.1"/>
    </source>
</evidence>
<dbReference type="PANTHER" id="PTHR43811">
    <property type="entry name" value="FKBP-TYPE PEPTIDYL-PROLYL CIS-TRANS ISOMERASE FKPA"/>
    <property type="match status" value="1"/>
</dbReference>
<dbReference type="GO" id="GO:0000785">
    <property type="term" value="C:chromatin"/>
    <property type="evidence" value="ECO:0000318"/>
    <property type="project" value="GO_Central"/>
</dbReference>
<dbReference type="GeneID" id="5892111"/>
<dbReference type="eggNOG" id="KOG0552">
    <property type="taxonomic scope" value="Eukaryota"/>
</dbReference>
<protein>
    <recommendedName>
        <fullName evidence="2 5">peptidylprolyl isomerase</fullName>
        <ecNumber evidence="2 5">5.2.1.8</ecNumber>
    </recommendedName>
</protein>
<dbReference type="OMA" id="HANNEEQ"/>
<feature type="region of interest" description="Disordered" evidence="6">
    <location>
        <begin position="1"/>
        <end position="109"/>
    </location>
</feature>
<dbReference type="FunCoup" id="A9V2Q2">
    <property type="interactions" value="429"/>
</dbReference>
<feature type="compositionally biased region" description="Acidic residues" evidence="6">
    <location>
        <begin position="14"/>
        <end position="46"/>
    </location>
</feature>
<reference evidence="8 9" key="1">
    <citation type="journal article" date="2008" name="Nature">
        <title>The genome of the choanoflagellate Monosiga brevicollis and the origin of metazoans.</title>
        <authorList>
            <consortium name="JGI Sequencing"/>
            <person name="King N."/>
            <person name="Westbrook M.J."/>
            <person name="Young S.L."/>
            <person name="Kuo A."/>
            <person name="Abedin M."/>
            <person name="Chapman J."/>
            <person name="Fairclough S."/>
            <person name="Hellsten U."/>
            <person name="Isogai Y."/>
            <person name="Letunic I."/>
            <person name="Marr M."/>
            <person name="Pincus D."/>
            <person name="Putnam N."/>
            <person name="Rokas A."/>
            <person name="Wright K.J."/>
            <person name="Zuzow R."/>
            <person name="Dirks W."/>
            <person name="Good M."/>
            <person name="Goodstein D."/>
            <person name="Lemons D."/>
            <person name="Li W."/>
            <person name="Lyons J.B."/>
            <person name="Morris A."/>
            <person name="Nichols S."/>
            <person name="Richter D.J."/>
            <person name="Salamov A."/>
            <person name="Bork P."/>
            <person name="Lim W.A."/>
            <person name="Manning G."/>
            <person name="Miller W.T."/>
            <person name="McGinnis W."/>
            <person name="Shapiro H."/>
            <person name="Tjian R."/>
            <person name="Grigoriev I.V."/>
            <person name="Rokhsar D."/>
        </authorList>
    </citation>
    <scope>NUCLEOTIDE SEQUENCE [LARGE SCALE GENOMIC DNA]</scope>
    <source>
        <strain evidence="9">MX1 / ATCC 50154</strain>
    </source>
</reference>
<dbReference type="InParanoid" id="A9V2Q2"/>
<organism evidence="8 9">
    <name type="scientific">Monosiga brevicollis</name>
    <name type="common">Choanoflagellate</name>
    <dbReference type="NCBI Taxonomy" id="81824"/>
    <lineage>
        <taxon>Eukaryota</taxon>
        <taxon>Choanoflagellata</taxon>
        <taxon>Craspedida</taxon>
        <taxon>Salpingoecidae</taxon>
        <taxon>Monosiga</taxon>
    </lineage>
</organism>
<keyword evidence="9" id="KW-1185">Reference proteome</keyword>
<dbReference type="Pfam" id="PF00254">
    <property type="entry name" value="FKBP_C"/>
    <property type="match status" value="1"/>
</dbReference>